<dbReference type="OrthoDB" id="9758917at2"/>
<feature type="signal peptide" evidence="2">
    <location>
        <begin position="1"/>
        <end position="21"/>
    </location>
</feature>
<feature type="coiled-coil region" evidence="1">
    <location>
        <begin position="76"/>
        <end position="103"/>
    </location>
</feature>
<name>A0A1Y4DCQ5_9BACT</name>
<evidence type="ECO:0000313" key="3">
    <source>
        <dbReference type="EMBL" id="OUO56806.1"/>
    </source>
</evidence>
<reference evidence="4" key="1">
    <citation type="submission" date="2017-04" db="EMBL/GenBank/DDBJ databases">
        <title>Function of individual gut microbiota members based on whole genome sequencing of pure cultures obtained from chicken caecum.</title>
        <authorList>
            <person name="Medvecky M."/>
            <person name="Cejkova D."/>
            <person name="Polansky O."/>
            <person name="Karasova D."/>
            <person name="Kubasova T."/>
            <person name="Cizek A."/>
            <person name="Rychlik I."/>
        </authorList>
    </citation>
    <scope>NUCLEOTIDE SEQUENCE [LARGE SCALE GENOMIC DNA]</scope>
    <source>
        <strain evidence="4">An273</strain>
    </source>
</reference>
<dbReference type="Gene3D" id="2.40.10.120">
    <property type="match status" value="1"/>
</dbReference>
<dbReference type="Proteomes" id="UP000196368">
    <property type="component" value="Unassembled WGS sequence"/>
</dbReference>
<dbReference type="InterPro" id="IPR009003">
    <property type="entry name" value="Peptidase_S1_PA"/>
</dbReference>
<evidence type="ECO:0008006" key="5">
    <source>
        <dbReference type="Google" id="ProtNLM"/>
    </source>
</evidence>
<keyword evidence="2" id="KW-0732">Signal</keyword>
<dbReference type="AlphaFoldDB" id="A0A1Y4DCQ5"/>
<dbReference type="RefSeq" id="WP_087287688.1">
    <property type="nucleotide sequence ID" value="NZ_NFJD01000002.1"/>
</dbReference>
<sequence length="440" mass="48787">MRKIFISLFIFMFAFPGAAMAQGKSKMITSTVKATTEKSVSGLKKVPLETSLPKLKIVAPAAGTLRQAPVVPNMTKAAILEKLQELQQEVNSLRKANIELQASATSNAIPSDAYIFQSRETNDMSVRSNLFSGSVFSIEYNGKKEVYGVVAAHAIAGDPLEKYSLHKTFTAIIYKNGLQKLVPVEVVAVSPQSMLDIALVKFPAEIEPLLLPYRLGDITDEINLISKGFSGPVPTAVTNREIIACTPLSIRTTMPLERMARPGLCGSAVLNSKNELVGIHTGSIYSTAGEEADIAYATPSYYLKNLVEAYHNPGKGTFPFIVNGQKIADFAIEEYVTHLSLSDANNHMLWQLQVPSKLPYSKLQEALENYPQAKFLQITTRHASWTEDGYAFVENRTKTDRNKKTTYTYDLQEQKLLTAFQSVYNPTFRQRKTIKIYPQL</sequence>
<evidence type="ECO:0000313" key="4">
    <source>
        <dbReference type="Proteomes" id="UP000196368"/>
    </source>
</evidence>
<organism evidence="3 4">
    <name type="scientific">Candidatus Avelusimicrobium gallicola</name>
    <dbReference type="NCBI Taxonomy" id="2562704"/>
    <lineage>
        <taxon>Bacteria</taxon>
        <taxon>Pseudomonadati</taxon>
        <taxon>Elusimicrobiota</taxon>
        <taxon>Elusimicrobia</taxon>
        <taxon>Elusimicrobiales</taxon>
        <taxon>Elusimicrobiaceae</taxon>
        <taxon>Candidatus Avelusimicrobium</taxon>
    </lineage>
</organism>
<proteinExistence type="predicted"/>
<evidence type="ECO:0000256" key="2">
    <source>
        <dbReference type="SAM" id="SignalP"/>
    </source>
</evidence>
<dbReference type="SUPFAM" id="SSF50494">
    <property type="entry name" value="Trypsin-like serine proteases"/>
    <property type="match status" value="1"/>
</dbReference>
<gene>
    <name evidence="3" type="ORF">B5F75_02885</name>
</gene>
<evidence type="ECO:0000256" key="1">
    <source>
        <dbReference type="SAM" id="Coils"/>
    </source>
</evidence>
<keyword evidence="1" id="KW-0175">Coiled coil</keyword>
<keyword evidence="4" id="KW-1185">Reference proteome</keyword>
<protein>
    <recommendedName>
        <fullName evidence="5">Serine protease</fullName>
    </recommendedName>
</protein>
<accession>A0A1Y4DCQ5</accession>
<feature type="chain" id="PRO_5010985300" description="Serine protease" evidence="2">
    <location>
        <begin position="22"/>
        <end position="440"/>
    </location>
</feature>
<comment type="caution">
    <text evidence="3">The sequence shown here is derived from an EMBL/GenBank/DDBJ whole genome shotgun (WGS) entry which is preliminary data.</text>
</comment>
<dbReference type="EMBL" id="NFJD01000002">
    <property type="protein sequence ID" value="OUO56806.1"/>
    <property type="molecule type" value="Genomic_DNA"/>
</dbReference>